<evidence type="ECO:0000313" key="2">
    <source>
        <dbReference type="Proteomes" id="UP000663887"/>
    </source>
</evidence>
<dbReference type="AlphaFoldDB" id="A0A816MVB7"/>
<accession>A0A816MVB7</accession>
<feature type="non-terminal residue" evidence="1">
    <location>
        <position position="1"/>
    </location>
</feature>
<protein>
    <submittedName>
        <fullName evidence="1">Uncharacterized protein</fullName>
    </submittedName>
</protein>
<comment type="caution">
    <text evidence="1">The sequence shown here is derived from an EMBL/GenBank/DDBJ whole genome shotgun (WGS) entry which is preliminary data.</text>
</comment>
<reference evidence="1" key="1">
    <citation type="submission" date="2021-02" db="EMBL/GenBank/DDBJ databases">
        <authorList>
            <person name="Nowell W R."/>
        </authorList>
    </citation>
    <scope>NUCLEOTIDE SEQUENCE</scope>
</reference>
<dbReference type="EMBL" id="CAJNRG010000847">
    <property type="protein sequence ID" value="CAF2019602.1"/>
    <property type="molecule type" value="Genomic_DNA"/>
</dbReference>
<name>A0A816MVB7_9BILA</name>
<proteinExistence type="predicted"/>
<organism evidence="1 2">
    <name type="scientific">Rotaria magnacalcarata</name>
    <dbReference type="NCBI Taxonomy" id="392030"/>
    <lineage>
        <taxon>Eukaryota</taxon>
        <taxon>Metazoa</taxon>
        <taxon>Spiralia</taxon>
        <taxon>Gnathifera</taxon>
        <taxon>Rotifera</taxon>
        <taxon>Eurotatoria</taxon>
        <taxon>Bdelloidea</taxon>
        <taxon>Philodinida</taxon>
        <taxon>Philodinidae</taxon>
        <taxon>Rotaria</taxon>
    </lineage>
</organism>
<gene>
    <name evidence="1" type="ORF">XDN619_LOCUS4233</name>
</gene>
<dbReference type="Proteomes" id="UP000663887">
    <property type="component" value="Unassembled WGS sequence"/>
</dbReference>
<evidence type="ECO:0000313" key="1">
    <source>
        <dbReference type="EMBL" id="CAF2019602.1"/>
    </source>
</evidence>
<sequence length="159" mass="17634">VEGQARQTVRLAAQLLSVHVGKGLIKLIPRYEAQGNFIVGLDAAFNLLNSVKEFDSIESKNAFKGTPSQMKDLDFLNNNFKNARFVDILENFFGEIRGMCNDSHPDSSQFIQRIRFKLLGIDPNIAIGKTNLKQDGSATSSISETDSNQFYINAINSGF</sequence>